<dbReference type="SUPFAM" id="SSF51120">
    <property type="entry name" value="beta-Roll"/>
    <property type="match status" value="3"/>
</dbReference>
<protein>
    <submittedName>
        <fullName evidence="5">Hemolysin</fullName>
    </submittedName>
</protein>
<dbReference type="AlphaFoldDB" id="A0AAD0FPX4"/>
<dbReference type="Pfam" id="PF00353">
    <property type="entry name" value="HemolysinCabind"/>
    <property type="match status" value="5"/>
</dbReference>
<dbReference type="InterPro" id="IPR010566">
    <property type="entry name" value="Haemolys_ca-bd"/>
</dbReference>
<proteinExistence type="predicted"/>
<evidence type="ECO:0000256" key="3">
    <source>
        <dbReference type="ARBA" id="ARBA00022837"/>
    </source>
</evidence>
<dbReference type="PANTHER" id="PTHR38340:SF1">
    <property type="entry name" value="S-LAYER PROTEIN"/>
    <property type="match status" value="1"/>
</dbReference>
<accession>A0AAD0FPX4</accession>
<feature type="domain" description="Haemolysin-type calcium binding-related" evidence="4">
    <location>
        <begin position="757"/>
        <end position="799"/>
    </location>
</feature>
<dbReference type="PRINTS" id="PR00313">
    <property type="entry name" value="CABNDNGRPT"/>
</dbReference>
<dbReference type="InterPro" id="IPR011049">
    <property type="entry name" value="Serralysin-like_metalloprot_C"/>
</dbReference>
<keyword evidence="2" id="KW-0964">Secreted</keyword>
<organism evidence="5 6">
    <name type="scientific">Stenotrophomonas maltophilia</name>
    <name type="common">Pseudomonas maltophilia</name>
    <name type="synonym">Xanthomonas maltophilia</name>
    <dbReference type="NCBI Taxonomy" id="40324"/>
    <lineage>
        <taxon>Bacteria</taxon>
        <taxon>Pseudomonadati</taxon>
        <taxon>Pseudomonadota</taxon>
        <taxon>Gammaproteobacteria</taxon>
        <taxon>Lysobacterales</taxon>
        <taxon>Lysobacteraceae</taxon>
        <taxon>Stenotrophomonas</taxon>
        <taxon>Stenotrophomonas maltophilia group</taxon>
    </lineage>
</organism>
<keyword evidence="3" id="KW-0106">Calcium</keyword>
<evidence type="ECO:0000256" key="2">
    <source>
        <dbReference type="ARBA" id="ARBA00022525"/>
    </source>
</evidence>
<dbReference type="Proteomes" id="UP000234414">
    <property type="component" value="Chromosome"/>
</dbReference>
<dbReference type="PROSITE" id="PS00330">
    <property type="entry name" value="HEMOLYSIN_CALCIUM"/>
    <property type="match status" value="3"/>
</dbReference>
<dbReference type="GO" id="GO:0005509">
    <property type="term" value="F:calcium ion binding"/>
    <property type="evidence" value="ECO:0007669"/>
    <property type="project" value="InterPro"/>
</dbReference>
<dbReference type="InterPro" id="IPR050557">
    <property type="entry name" value="RTX_toxin/Mannuronan_C5-epim"/>
</dbReference>
<gene>
    <name evidence="5" type="ORF">SmaCSM2_16995</name>
</gene>
<dbReference type="PANTHER" id="PTHR38340">
    <property type="entry name" value="S-LAYER PROTEIN"/>
    <property type="match status" value="1"/>
</dbReference>
<dbReference type="GO" id="GO:0005576">
    <property type="term" value="C:extracellular region"/>
    <property type="evidence" value="ECO:0007669"/>
    <property type="project" value="UniProtKB-SubCell"/>
</dbReference>
<evidence type="ECO:0000259" key="4">
    <source>
        <dbReference type="Pfam" id="PF06594"/>
    </source>
</evidence>
<name>A0AAD0FPX4_STEMA</name>
<comment type="subcellular location">
    <subcellularLocation>
        <location evidence="1">Secreted</location>
    </subcellularLocation>
</comment>
<sequence length="1182" mass="125558">MASKINGFNFEYDGSSITLTYKHGELGGKATFDVEGASASVSHGRGSVGASSDYAYSTDSGFVVSGQAVTLGLRTPSGAEIGLKLTPNGEFRPHPTDPFAPPIPSAQVDLTLDGKMLGSYDIPLYEDFTMDDLFDPELGGLGSHGLLGDAYGFLRHRDREINDQYRDATGENFQDAKGWTRPVDPLVLDLDGDGIETVAANGRVLFDHEGNAVREGTGWISADDGMLVLDRNGNGTIDDGSELFGDHTPGAGLAPGQSSSRSAGLRALATLDQNGDGRVDESDEAFASLQVWRDLNQDGVSQANELFSLRDLGIRSISVDATSTQNQSLGNGNTVDSYGSFERIDGTSGITADLLLASNNFHRDFLEKVPLSDLSQRVANLQGSGMVRDLREAVSLNPGIFDLISKIDSTYSRSQALHALDEVLLAWSSTSSMKSSLEYQQAGVDRPRLTVKGLLLDWGTADISQILSILEKFNGELFFEVRDEGLFTKNRSWQPVKIDGEWRFDVDLSQPQTTHLLKSYEALKMGLYTAIMLDTRLRDYAQDLRFGLNEDLEVVVDTGAAVKRLMDKLRVEGSAAAVEDLLDLRSLAAYMPLDWNWVDVLEEMGARAPDADEFTAVANRLLGVLNGIAAVGGAADDVILGTSGDDVLDGGDGNDEIRGGAGNDLIEGGKGSNTLYGGAGNDTLSVHFGADKNFLAGGAGDDVLIGSAKSDTYLFNKGDGHDTIVETAQYSVISIDTLVFGVGLRVQDLKVLREGRDILLVFGEGEDSVRLKDWLTESLQEARYAGIERFLFADGTEWSPELIRAQVTTLGSDGDDVIDGWLGNDLIRGGAGNDLIDGGGGTNELYGEAGNDTLKVHFLADKNILAGGVGNDTLIGSSKSDTYLFNKGDGHDTIVETSQYASDSVDTLVLGEGLSATDVRVLREGRDVVLSFGGGSDTVRLKDWLTSSLGENTSASIEKLVFADGTQWTAANIRAQLTTLGTSGDDKIVGWNGNDLILGGEGDDVIEGGLGSNELHGGAGNDTLSVAATSDLNILAGGIGNDTLIGSLKSDTYLFNKGDGHDTIVETGQYASDSIDTLVLGEGLSATDVRVLREGRDVVLSFAGGSDTVRLKDWLTSSLGENTSASIEKLVFADGTQWTAANIRAQLTTLGTSGDDKIVGWNGNDLILGGEGTMSLRVGRCH</sequence>
<dbReference type="InterPro" id="IPR018511">
    <property type="entry name" value="Hemolysin-typ_Ca-bd_CS"/>
</dbReference>
<evidence type="ECO:0000313" key="5">
    <source>
        <dbReference type="EMBL" id="AUI08781.1"/>
    </source>
</evidence>
<dbReference type="Pfam" id="PF06594">
    <property type="entry name" value="HCBP_related"/>
    <property type="match status" value="3"/>
</dbReference>
<evidence type="ECO:0000256" key="1">
    <source>
        <dbReference type="ARBA" id="ARBA00004613"/>
    </source>
</evidence>
<feature type="domain" description="Haemolysin-type calcium binding-related" evidence="4">
    <location>
        <begin position="1097"/>
        <end position="1141"/>
    </location>
</feature>
<dbReference type="RefSeq" id="WP_101765987.1">
    <property type="nucleotide sequence ID" value="NZ_CP025298.1"/>
</dbReference>
<dbReference type="InterPro" id="IPR001343">
    <property type="entry name" value="Hemolysn_Ca-bd"/>
</dbReference>
<evidence type="ECO:0000313" key="6">
    <source>
        <dbReference type="Proteomes" id="UP000234414"/>
    </source>
</evidence>
<feature type="domain" description="Haemolysin-type calcium binding-related" evidence="4">
    <location>
        <begin position="927"/>
        <end position="971"/>
    </location>
</feature>
<reference evidence="5 6" key="1">
    <citation type="submission" date="2017-12" db="EMBL/GenBank/DDBJ databases">
        <title>Complete Genome Sequence of Stenotrophomonas maltophilia CSM2.</title>
        <authorList>
            <person name="Castro-Jaimes S."/>
            <person name="Lopez-Leal G."/>
            <person name="Barberena Jonas C."/>
            <person name="Bustos P."/>
            <person name="Perez-Oseguera A."/>
            <person name="Cevallos M.A."/>
        </authorList>
    </citation>
    <scope>NUCLEOTIDE SEQUENCE [LARGE SCALE GENOMIC DNA]</scope>
    <source>
        <strain evidence="5 6">CSM2</strain>
    </source>
</reference>
<dbReference type="EMBL" id="CP025298">
    <property type="protein sequence ID" value="AUI08781.1"/>
    <property type="molecule type" value="Genomic_DNA"/>
</dbReference>
<dbReference type="Gene3D" id="2.150.10.10">
    <property type="entry name" value="Serralysin-like metalloprotease, C-terminal"/>
    <property type="match status" value="5"/>
</dbReference>